<feature type="compositionally biased region" description="Basic and acidic residues" evidence="1">
    <location>
        <begin position="61"/>
        <end position="71"/>
    </location>
</feature>
<protein>
    <submittedName>
        <fullName evidence="2">Uncharacterized protein</fullName>
    </submittedName>
</protein>
<dbReference type="EMBL" id="CT867987">
    <property type="protein sequence ID" value="CAK56605.1"/>
    <property type="molecule type" value="Genomic_DNA"/>
</dbReference>
<feature type="compositionally biased region" description="Polar residues" evidence="1">
    <location>
        <begin position="81"/>
        <end position="95"/>
    </location>
</feature>
<dbReference type="HOGENOM" id="CLU_1463941_0_0_1"/>
<dbReference type="KEGG" id="ptm:GSPATT00027634001"/>
<evidence type="ECO:0000313" key="3">
    <source>
        <dbReference type="Proteomes" id="UP000000600"/>
    </source>
</evidence>
<dbReference type="RefSeq" id="XP_001424003.1">
    <property type="nucleotide sequence ID" value="XM_001423966.1"/>
</dbReference>
<organism evidence="2 3">
    <name type="scientific">Paramecium tetraurelia</name>
    <dbReference type="NCBI Taxonomy" id="5888"/>
    <lineage>
        <taxon>Eukaryota</taxon>
        <taxon>Sar</taxon>
        <taxon>Alveolata</taxon>
        <taxon>Ciliophora</taxon>
        <taxon>Intramacronucleata</taxon>
        <taxon>Oligohymenophorea</taxon>
        <taxon>Peniculida</taxon>
        <taxon>Parameciidae</taxon>
        <taxon>Paramecium</taxon>
    </lineage>
</organism>
<accession>A0BDI8</accession>
<name>A0BDI8_PARTE</name>
<sequence>MLFNKGLYIHQYCVSHHSNPDPIQITFHFEESLPICPLIKMPSQKIEWLQTKLPSIKTRNSKAEAQTERQKQNKKSCHTRMASQVKSTPTSPFTVIMRTNNLSPNELENTAKTVRYQQFQQQSYLVNKYLAPRKLGLHRGTNPLNFGSEK</sequence>
<dbReference type="InParanoid" id="A0BDI8"/>
<feature type="region of interest" description="Disordered" evidence="1">
    <location>
        <begin position="57"/>
        <end position="95"/>
    </location>
</feature>
<keyword evidence="3" id="KW-1185">Reference proteome</keyword>
<proteinExistence type="predicted"/>
<evidence type="ECO:0000313" key="2">
    <source>
        <dbReference type="EMBL" id="CAK56605.1"/>
    </source>
</evidence>
<evidence type="ECO:0000256" key="1">
    <source>
        <dbReference type="SAM" id="MobiDB-lite"/>
    </source>
</evidence>
<gene>
    <name evidence="2" type="ORF">GSPATT00027634001</name>
</gene>
<dbReference type="AlphaFoldDB" id="A0BDI8"/>
<dbReference type="GeneID" id="5009787"/>
<dbReference type="Proteomes" id="UP000000600">
    <property type="component" value="Unassembled WGS sequence"/>
</dbReference>
<reference evidence="2 3" key="1">
    <citation type="journal article" date="2006" name="Nature">
        <title>Global trends of whole-genome duplications revealed by the ciliate Paramecium tetraurelia.</title>
        <authorList>
            <consortium name="Genoscope"/>
            <person name="Aury J.-M."/>
            <person name="Jaillon O."/>
            <person name="Duret L."/>
            <person name="Noel B."/>
            <person name="Jubin C."/>
            <person name="Porcel B.M."/>
            <person name="Segurens B."/>
            <person name="Daubin V."/>
            <person name="Anthouard V."/>
            <person name="Aiach N."/>
            <person name="Arnaiz O."/>
            <person name="Billaut A."/>
            <person name="Beisson J."/>
            <person name="Blanc I."/>
            <person name="Bouhouche K."/>
            <person name="Camara F."/>
            <person name="Duharcourt S."/>
            <person name="Guigo R."/>
            <person name="Gogendeau D."/>
            <person name="Katinka M."/>
            <person name="Keller A.-M."/>
            <person name="Kissmehl R."/>
            <person name="Klotz C."/>
            <person name="Koll F."/>
            <person name="Le Moue A."/>
            <person name="Lepere C."/>
            <person name="Malinsky S."/>
            <person name="Nowacki M."/>
            <person name="Nowak J.K."/>
            <person name="Plattner H."/>
            <person name="Poulain J."/>
            <person name="Ruiz F."/>
            <person name="Serrano V."/>
            <person name="Zagulski M."/>
            <person name="Dessen P."/>
            <person name="Betermier M."/>
            <person name="Weissenbach J."/>
            <person name="Scarpelli C."/>
            <person name="Schachter V."/>
            <person name="Sperling L."/>
            <person name="Meyer E."/>
            <person name="Cohen J."/>
            <person name="Wincker P."/>
        </authorList>
    </citation>
    <scope>NUCLEOTIDE SEQUENCE [LARGE SCALE GENOMIC DNA]</scope>
    <source>
        <strain evidence="2 3">Stock d4-2</strain>
    </source>
</reference>
<dbReference type="OMA" id="PICPLIK"/>
<dbReference type="OrthoDB" id="291972at2759"/>